<evidence type="ECO:0000313" key="1">
    <source>
        <dbReference type="EMBL" id="ASS76823.1"/>
    </source>
</evidence>
<keyword evidence="2" id="KW-1185">Reference proteome</keyword>
<dbReference type="EMBL" id="CP022657">
    <property type="protein sequence ID" value="ASS76823.1"/>
    <property type="molecule type" value="Genomic_DNA"/>
</dbReference>
<gene>
    <name evidence="1" type="ORF">CIG75_19005</name>
</gene>
<dbReference type="OrthoDB" id="47969at2"/>
<evidence type="ECO:0000313" key="2">
    <source>
        <dbReference type="Proteomes" id="UP000214688"/>
    </source>
</evidence>
<dbReference type="Gene3D" id="3.90.1690.10">
    <property type="entry name" value="phage-related protein like domain"/>
    <property type="match status" value="1"/>
</dbReference>
<dbReference type="RefSeq" id="WP_094238050.1">
    <property type="nucleotide sequence ID" value="NZ_CP022657.1"/>
</dbReference>
<sequence length="348" mass="39025">MPDIFDLINPKSIATYYETQTSNNIPYLGATLFPAKKKLGLDLKWIKGSKGLPVALMPSEFDAKATLRDRIGFKMNETEMPFFREAMRLGEKDRQELMRLADSANESYVMPLVNAIYDDVTNLVNGALVNPERMIMQLLSSGKIKITANRLSYDYDYRMPAAQKTTLTSDAKWSNPEANIIGDIQEWMEKVEEGPSGVRPTKAICTRKTWSYIMKNIPIRRDMNPLGGENIIMTDSMMKQYLLTKLGLSIAVYNKKFSLQDGSMHQFYPDDYFTLIPDGTLGNTWFGTTPEEADLMTGNTDAQVSVVNTGVAITTIKEPHPVNIQTIVSAIVLPSFESIDTIFIAKVA</sequence>
<proteinExistence type="predicted"/>
<organism evidence="1 2">
    <name type="scientific">Tumebacillus algifaecis</name>
    <dbReference type="NCBI Taxonomy" id="1214604"/>
    <lineage>
        <taxon>Bacteria</taxon>
        <taxon>Bacillati</taxon>
        <taxon>Bacillota</taxon>
        <taxon>Bacilli</taxon>
        <taxon>Bacillales</taxon>
        <taxon>Alicyclobacillaceae</taxon>
        <taxon>Tumebacillus</taxon>
    </lineage>
</organism>
<name>A0A223D5T1_9BACL</name>
<accession>A0A223D5T1</accession>
<dbReference type="KEGG" id="tab:CIG75_19005"/>
<dbReference type="Pfam" id="PF03864">
    <property type="entry name" value="Phage_cap_E"/>
    <property type="match status" value="1"/>
</dbReference>
<dbReference type="Proteomes" id="UP000214688">
    <property type="component" value="Chromosome"/>
</dbReference>
<reference evidence="1 2" key="1">
    <citation type="journal article" date="2015" name="Int. J. Syst. Evol. Microbiol.">
        <title>Tumebacillus algifaecis sp. nov., isolated from decomposing algal scum.</title>
        <authorList>
            <person name="Wu Y.F."/>
            <person name="Zhang B."/>
            <person name="Xing P."/>
            <person name="Wu Q.L."/>
            <person name="Liu S.J."/>
        </authorList>
    </citation>
    <scope>NUCLEOTIDE SEQUENCE [LARGE SCALE GENOMIC DNA]</scope>
    <source>
        <strain evidence="1 2">THMBR28</strain>
    </source>
</reference>
<dbReference type="InterPro" id="IPR005564">
    <property type="entry name" value="Major_capsid_GpE"/>
</dbReference>
<dbReference type="InterPro" id="IPR053738">
    <property type="entry name" value="Lambda_capsid_assembly"/>
</dbReference>
<dbReference type="AlphaFoldDB" id="A0A223D5T1"/>
<protein>
    <submittedName>
        <fullName evidence="1">Phage capsid protein</fullName>
    </submittedName>
</protein>